<gene>
    <name evidence="2" type="ORF">SAMN05877753_103277</name>
</gene>
<dbReference type="Proteomes" id="UP000219546">
    <property type="component" value="Unassembled WGS sequence"/>
</dbReference>
<dbReference type="InterPro" id="IPR013651">
    <property type="entry name" value="ATP-grasp_RimK-type"/>
</dbReference>
<organism evidence="2 3">
    <name type="scientific">Bacillus oleivorans</name>
    <dbReference type="NCBI Taxonomy" id="1448271"/>
    <lineage>
        <taxon>Bacteria</taxon>
        <taxon>Bacillati</taxon>
        <taxon>Bacillota</taxon>
        <taxon>Bacilli</taxon>
        <taxon>Bacillales</taxon>
        <taxon>Bacillaceae</taxon>
        <taxon>Bacillus</taxon>
    </lineage>
</organism>
<dbReference type="SUPFAM" id="SSF56059">
    <property type="entry name" value="Glutathione synthetase ATP-binding domain-like"/>
    <property type="match status" value="1"/>
</dbReference>
<dbReference type="EMBL" id="OAOP01000003">
    <property type="protein sequence ID" value="SNX69877.1"/>
    <property type="molecule type" value="Genomic_DNA"/>
</dbReference>
<evidence type="ECO:0000313" key="3">
    <source>
        <dbReference type="Proteomes" id="UP000219546"/>
    </source>
</evidence>
<evidence type="ECO:0000259" key="1">
    <source>
        <dbReference type="Pfam" id="PF08443"/>
    </source>
</evidence>
<protein>
    <submittedName>
        <fullName evidence="2">RimK-like ATP-grasp domain-containing protein</fullName>
    </submittedName>
</protein>
<proteinExistence type="predicted"/>
<dbReference type="Pfam" id="PF08443">
    <property type="entry name" value="RimK"/>
    <property type="match status" value="1"/>
</dbReference>
<dbReference type="AlphaFoldDB" id="A0A285CQR1"/>
<sequence>MRIVWVGNKVIEGYWRINQGHEFLTNVSQGGLISYDHIPVEAIQLVEKVAATLGIDHAGFDIAQVGDKLYFFELNVMFGNQGIRINNIQIQF</sequence>
<name>A0A285CQR1_9BACI</name>
<feature type="domain" description="ATP-grasp fold RimK-type" evidence="1">
    <location>
        <begin position="1"/>
        <end position="89"/>
    </location>
</feature>
<keyword evidence="3" id="KW-1185">Reference proteome</keyword>
<evidence type="ECO:0000313" key="2">
    <source>
        <dbReference type="EMBL" id="SNX69877.1"/>
    </source>
</evidence>
<reference evidence="2 3" key="1">
    <citation type="submission" date="2017-08" db="EMBL/GenBank/DDBJ databases">
        <authorList>
            <person name="de Groot N.N."/>
        </authorList>
    </citation>
    <scope>NUCLEOTIDE SEQUENCE [LARGE SCALE GENOMIC DNA]</scope>
    <source>
        <strain evidence="2 3">JC228</strain>
    </source>
</reference>
<accession>A0A285CQR1</accession>
<dbReference type="Gene3D" id="3.30.470.20">
    <property type="entry name" value="ATP-grasp fold, B domain"/>
    <property type="match status" value="1"/>
</dbReference>